<dbReference type="EMBL" id="CAEKKB010000003">
    <property type="protein sequence ID" value="CAB4303614.1"/>
    <property type="molecule type" value="Genomic_DNA"/>
</dbReference>
<reference evidence="3" key="1">
    <citation type="journal article" date="2020" name="Genome Biol.">
        <title>Gamete binning: chromosome-level and haplotype-resolved genome assembly enabled by high-throughput single-cell sequencing of gamete genomes.</title>
        <authorList>
            <person name="Campoy J.A."/>
            <person name="Sun H."/>
            <person name="Goel M."/>
            <person name="Jiao W.-B."/>
            <person name="Folz-Donahue K."/>
            <person name="Wang N."/>
            <person name="Rubio M."/>
            <person name="Liu C."/>
            <person name="Kukat C."/>
            <person name="Ruiz D."/>
            <person name="Huettel B."/>
            <person name="Schneeberger K."/>
        </authorList>
    </citation>
    <scope>NUCLEOTIDE SEQUENCE [LARGE SCALE GENOMIC DNA]</scope>
    <source>
        <strain evidence="3">cv. Rojo Pasion</strain>
    </source>
</reference>
<dbReference type="AlphaFoldDB" id="A0A6J5WX36"/>
<feature type="region of interest" description="Disordered" evidence="1">
    <location>
        <begin position="1"/>
        <end position="22"/>
    </location>
</feature>
<protein>
    <submittedName>
        <fullName evidence="2">Uncharacterized protein</fullName>
    </submittedName>
</protein>
<evidence type="ECO:0000313" key="3">
    <source>
        <dbReference type="Proteomes" id="UP000507245"/>
    </source>
</evidence>
<sequence>MMDRGIENGPSSRLEAEAPRSRDYVKEWGRQTHTINMFKRHKDVEKKDPSICRHGKRLGAKEKALGKKHTEQVYESYKGT</sequence>
<gene>
    <name evidence="2" type="ORF">ORAREDHAP_LOCUS19980</name>
</gene>
<evidence type="ECO:0000313" key="2">
    <source>
        <dbReference type="EMBL" id="CAB4303614.1"/>
    </source>
</evidence>
<proteinExistence type="predicted"/>
<feature type="compositionally biased region" description="Basic and acidic residues" evidence="1">
    <location>
        <begin position="59"/>
        <end position="72"/>
    </location>
</feature>
<feature type="region of interest" description="Disordered" evidence="1">
    <location>
        <begin position="39"/>
        <end position="80"/>
    </location>
</feature>
<feature type="compositionally biased region" description="Basic and acidic residues" evidence="1">
    <location>
        <begin position="42"/>
        <end position="51"/>
    </location>
</feature>
<evidence type="ECO:0000256" key="1">
    <source>
        <dbReference type="SAM" id="MobiDB-lite"/>
    </source>
</evidence>
<accession>A0A6J5WX36</accession>
<name>A0A6J5WX36_PRUAR</name>
<dbReference type="Proteomes" id="UP000507245">
    <property type="component" value="Unassembled WGS sequence"/>
</dbReference>
<keyword evidence="3" id="KW-1185">Reference proteome</keyword>
<organism evidence="2 3">
    <name type="scientific">Prunus armeniaca</name>
    <name type="common">Apricot</name>
    <name type="synonym">Armeniaca vulgaris</name>
    <dbReference type="NCBI Taxonomy" id="36596"/>
    <lineage>
        <taxon>Eukaryota</taxon>
        <taxon>Viridiplantae</taxon>
        <taxon>Streptophyta</taxon>
        <taxon>Embryophyta</taxon>
        <taxon>Tracheophyta</taxon>
        <taxon>Spermatophyta</taxon>
        <taxon>Magnoliopsida</taxon>
        <taxon>eudicotyledons</taxon>
        <taxon>Gunneridae</taxon>
        <taxon>Pentapetalae</taxon>
        <taxon>rosids</taxon>
        <taxon>fabids</taxon>
        <taxon>Rosales</taxon>
        <taxon>Rosaceae</taxon>
        <taxon>Amygdaloideae</taxon>
        <taxon>Amygdaleae</taxon>
        <taxon>Prunus</taxon>
    </lineage>
</organism>